<feature type="repeat" description="ANK" evidence="6">
    <location>
        <begin position="472"/>
        <end position="504"/>
    </location>
</feature>
<feature type="repeat" description="ANK" evidence="6">
    <location>
        <begin position="254"/>
        <end position="286"/>
    </location>
</feature>
<dbReference type="SMART" id="SM00225">
    <property type="entry name" value="BTB"/>
    <property type="match status" value="1"/>
</dbReference>
<dbReference type="SMART" id="SM00064">
    <property type="entry name" value="FYVE"/>
    <property type="match status" value="1"/>
</dbReference>
<dbReference type="FunFam" id="3.30.40.10:FF:000104">
    <property type="entry name" value="Ankyrin repeat and FYVE domain-containing 1"/>
    <property type="match status" value="1"/>
</dbReference>
<dbReference type="InterPro" id="IPR049765">
    <property type="entry name" value="ANFY1_BTB_POZ"/>
</dbReference>
<dbReference type="InterPro" id="IPR013083">
    <property type="entry name" value="Znf_RING/FYVE/PHD"/>
</dbReference>
<keyword evidence="4" id="KW-0862">Zinc</keyword>
<feature type="repeat" description="ANK" evidence="6">
    <location>
        <begin position="887"/>
        <end position="919"/>
    </location>
</feature>
<dbReference type="Pfam" id="PF00023">
    <property type="entry name" value="Ank"/>
    <property type="match status" value="2"/>
</dbReference>
<evidence type="ECO:0000313" key="11">
    <source>
        <dbReference type="Proteomes" id="UP000085678"/>
    </source>
</evidence>
<proteinExistence type="predicted"/>
<dbReference type="Gene3D" id="3.30.40.10">
    <property type="entry name" value="Zinc/RING finger domain, C3HC4 (zinc finger)"/>
    <property type="match status" value="1"/>
</dbReference>
<evidence type="ECO:0000256" key="3">
    <source>
        <dbReference type="ARBA" id="ARBA00022771"/>
    </source>
</evidence>
<dbReference type="PROSITE" id="PS50178">
    <property type="entry name" value="ZF_FYVE"/>
    <property type="match status" value="1"/>
</dbReference>
<dbReference type="KEGG" id="lak:106158344"/>
<feature type="coiled-coil region" evidence="8">
    <location>
        <begin position="6"/>
        <end position="40"/>
    </location>
</feature>
<dbReference type="FunCoup" id="A0A1S3HUN5">
    <property type="interactions" value="3030"/>
</dbReference>
<dbReference type="InterPro" id="IPR000306">
    <property type="entry name" value="Znf_FYVE"/>
</dbReference>
<dbReference type="InterPro" id="IPR011333">
    <property type="entry name" value="SKP1/BTB/POZ_sf"/>
</dbReference>
<evidence type="ECO:0000259" key="9">
    <source>
        <dbReference type="PROSITE" id="PS50097"/>
    </source>
</evidence>
<dbReference type="Pfam" id="PF13637">
    <property type="entry name" value="Ank_4"/>
    <property type="match status" value="1"/>
</dbReference>
<dbReference type="STRING" id="7574.A0A1S3HUN5"/>
<dbReference type="SMART" id="SM00248">
    <property type="entry name" value="ANK"/>
    <property type="match status" value="22"/>
</dbReference>
<feature type="domain" description="BTB" evidence="9">
    <location>
        <begin position="67"/>
        <end position="129"/>
    </location>
</feature>
<organism evidence="11 12">
    <name type="scientific">Lingula anatina</name>
    <name type="common">Brachiopod</name>
    <name type="synonym">Lingula unguis</name>
    <dbReference type="NCBI Taxonomy" id="7574"/>
    <lineage>
        <taxon>Eukaryota</taxon>
        <taxon>Metazoa</taxon>
        <taxon>Spiralia</taxon>
        <taxon>Lophotrochozoa</taxon>
        <taxon>Brachiopoda</taxon>
        <taxon>Linguliformea</taxon>
        <taxon>Lingulata</taxon>
        <taxon>Lingulida</taxon>
        <taxon>Linguloidea</taxon>
        <taxon>Lingulidae</taxon>
        <taxon>Lingula</taxon>
    </lineage>
</organism>
<keyword evidence="1" id="KW-0479">Metal-binding</keyword>
<feature type="domain" description="FYVE-type" evidence="10">
    <location>
        <begin position="1087"/>
        <end position="1147"/>
    </location>
</feature>
<sequence>MAEAEVVKLQSHLRLLREEYVKLQSKYAELEKKYQVAVAASGQTSGSSFISRLLTTIADLFDKELYSDLTIHLDGQQLHAHRFVLAARSDHWGVPDLGAVTELDLTGINHEVSFALVKWAYTDQIDIKSDDTFLLELLKAASNFKLDTLKNRCEQALMSSVSVKNCIRYYQTAEEIGAELLKKHCSELISNHWNDFTSEDFACMPAPLLYSMFKTKTQYPLHTAIRTQREDVVFLYLIEFDSLLPGKLNELDNRGDLPLDLALQAKQESIAQTLVGHKVDVNKTDNSGRCLLHKAIRRGDEFSASFLIKNGANVNAASHIEKETALHMVASFNPDVTSPDTLAGMARIAKQLLEAGADTSAQDTAGNTPLHRAVSSKHEAVFSTLLSQNNLKLELQNADGQTVLWLGLLDSAGQSIDDNSFAARLIKAGSSPDAVNSETGDCLLHLTSRAGMEAAALFLVSHGAKLNLINAKGEAPLHTAAQKGLAELAAMLLAKGANPNSQTTANLDTTMATLGFEEESPPVSKQTPLHLAILNKHVNVVRVLLEHKEKATRSTDNTTIIPNFNIKDSRGHTALGLSLWNGFNDIAVQLLNGGANINEKDEENMTLLHQAIMNQDVPSCLFLLENKADISARTADNESPLQLAIKRHLPVVVDALCSRGVDMNVMDAEGNCPLWQALETGQEDVASILVRHGCDTNMWGPGPDGCEQTLLHRAIDENNEAVACFLIRSMCDVNSPRRPGPNGEGGEEARDGQTPLHLAATWGQEMVVQCLIEHNAVINAQDAEGKSPIHVAINNQHTVIISLMLSHPGLNLAARDRQGQTPFAAAMTTKNNKAAQAILDREPRAAEQLDNRGRNFLHVAIQKSDIESVLFLISVHADVNSRVQDSHKFTPLQLAVMASSEIIVRNLILAGANVNELTPSKQTALHLAAENDQTSSICSVLLENGVDCDALDAGMNNALHVAVQHGNLNVCRVLLTESRINAEAINMKGQTPMHVLGQYGRENAAAIFEFFLECMPEYPIDKPDAEGNTVLLLAYLNGNGHLCRAIVRAGAMMGNVNRQGMSIFNAPVATKQLLFKLLDMLAKEPPWTDGENCEECATKFGIKTRKHHCRHCGRLLCNKCSDKDIPIIKYNQPKPVRVCQICFDVLTLGGEM</sequence>
<dbReference type="PROSITE" id="PS50088">
    <property type="entry name" value="ANK_REPEAT"/>
    <property type="match status" value="12"/>
</dbReference>
<evidence type="ECO:0000259" key="10">
    <source>
        <dbReference type="PROSITE" id="PS50178"/>
    </source>
</evidence>
<evidence type="ECO:0000313" key="12">
    <source>
        <dbReference type="RefSeq" id="XP_013389728.2"/>
    </source>
</evidence>
<dbReference type="Gene3D" id="1.25.40.20">
    <property type="entry name" value="Ankyrin repeat-containing domain"/>
    <property type="match status" value="5"/>
</dbReference>
<dbReference type="SUPFAM" id="SSF54695">
    <property type="entry name" value="POZ domain"/>
    <property type="match status" value="1"/>
</dbReference>
<dbReference type="GeneID" id="106158344"/>
<feature type="repeat" description="ANK" evidence="6">
    <location>
        <begin position="669"/>
        <end position="701"/>
    </location>
</feature>
<dbReference type="Proteomes" id="UP000085678">
    <property type="component" value="Unplaced"/>
</dbReference>
<keyword evidence="2" id="KW-0677">Repeat</keyword>
<protein>
    <submittedName>
        <fullName evidence="12">Rabankyrin-5</fullName>
    </submittedName>
</protein>
<dbReference type="InterPro" id="IPR036770">
    <property type="entry name" value="Ankyrin_rpt-contain_sf"/>
</dbReference>
<feature type="repeat" description="ANK" evidence="6">
    <location>
        <begin position="570"/>
        <end position="602"/>
    </location>
</feature>
<feature type="repeat" description="ANK" evidence="6">
    <location>
        <begin position="784"/>
        <end position="817"/>
    </location>
</feature>
<keyword evidence="5 6" id="KW-0040">ANK repeat</keyword>
<dbReference type="CDD" id="cd18501">
    <property type="entry name" value="BACK_ANKFY1_Rank5"/>
    <property type="match status" value="1"/>
</dbReference>
<dbReference type="PROSITE" id="PS50097">
    <property type="entry name" value="BTB"/>
    <property type="match status" value="1"/>
</dbReference>
<evidence type="ECO:0000256" key="7">
    <source>
        <dbReference type="PROSITE-ProRule" id="PRU00091"/>
    </source>
</evidence>
<dbReference type="CDD" id="cd18303">
    <property type="entry name" value="BTB_POZ_Rank-5"/>
    <property type="match status" value="1"/>
</dbReference>
<evidence type="ECO:0000256" key="2">
    <source>
        <dbReference type="ARBA" id="ARBA00022737"/>
    </source>
</evidence>
<dbReference type="AlphaFoldDB" id="A0A1S3HUN5"/>
<dbReference type="InterPro" id="IPR049763">
    <property type="entry name" value="ANKFY1_BACK"/>
</dbReference>
<dbReference type="RefSeq" id="XP_013389728.2">
    <property type="nucleotide sequence ID" value="XM_013534274.2"/>
</dbReference>
<keyword evidence="11" id="KW-1185">Reference proteome</keyword>
<dbReference type="InParanoid" id="A0A1S3HUN5"/>
<accession>A0A1S3HUN5</accession>
<dbReference type="SUPFAM" id="SSF48403">
    <property type="entry name" value="Ankyrin repeat"/>
    <property type="match status" value="3"/>
</dbReference>
<gene>
    <name evidence="12" type="primary">LOC106158344</name>
</gene>
<evidence type="ECO:0000256" key="5">
    <source>
        <dbReference type="ARBA" id="ARBA00023043"/>
    </source>
</evidence>
<dbReference type="OMA" id="WGLEQVV"/>
<feature type="repeat" description="ANK" evidence="6">
    <location>
        <begin position="920"/>
        <end position="953"/>
    </location>
</feature>
<dbReference type="PANTHER" id="PTHR24198:SF191">
    <property type="entry name" value="RABANKYRIN-5-LIKE"/>
    <property type="match status" value="1"/>
</dbReference>
<evidence type="ECO:0000256" key="4">
    <source>
        <dbReference type="ARBA" id="ARBA00022833"/>
    </source>
</evidence>
<dbReference type="InterPro" id="IPR000210">
    <property type="entry name" value="BTB/POZ_dom"/>
</dbReference>
<keyword evidence="8" id="KW-0175">Coiled coil</keyword>
<evidence type="ECO:0000256" key="6">
    <source>
        <dbReference type="PROSITE-ProRule" id="PRU00023"/>
    </source>
</evidence>
<feature type="repeat" description="ANK" evidence="6">
    <location>
        <begin position="524"/>
        <end position="556"/>
    </location>
</feature>
<dbReference type="PROSITE" id="PS50297">
    <property type="entry name" value="ANK_REP_REGION"/>
    <property type="match status" value="7"/>
</dbReference>
<dbReference type="InterPro" id="IPR017455">
    <property type="entry name" value="Znf_FYVE-rel"/>
</dbReference>
<evidence type="ECO:0000256" key="1">
    <source>
        <dbReference type="ARBA" id="ARBA00022723"/>
    </source>
</evidence>
<evidence type="ECO:0000256" key="8">
    <source>
        <dbReference type="SAM" id="Coils"/>
    </source>
</evidence>
<dbReference type="InterPro" id="IPR049764">
    <property type="entry name" value="ANFY1_FYVE"/>
</dbReference>
<feature type="repeat" description="ANK" evidence="6">
    <location>
        <begin position="852"/>
        <end position="884"/>
    </location>
</feature>
<dbReference type="InterPro" id="IPR002110">
    <property type="entry name" value="Ankyrin_rpt"/>
</dbReference>
<dbReference type="Pfam" id="PF00651">
    <property type="entry name" value="BTB"/>
    <property type="match status" value="1"/>
</dbReference>
<dbReference type="Pfam" id="PF12796">
    <property type="entry name" value="Ank_2"/>
    <property type="match status" value="5"/>
</dbReference>
<dbReference type="Gene3D" id="3.30.710.10">
    <property type="entry name" value="Potassium Channel Kv1.1, Chain A"/>
    <property type="match status" value="1"/>
</dbReference>
<dbReference type="GO" id="GO:0008270">
    <property type="term" value="F:zinc ion binding"/>
    <property type="evidence" value="ECO:0007669"/>
    <property type="project" value="UniProtKB-KW"/>
</dbReference>
<dbReference type="OrthoDB" id="2306477at2759"/>
<feature type="repeat" description="ANK" evidence="6">
    <location>
        <begin position="751"/>
        <end position="783"/>
    </location>
</feature>
<name>A0A1S3HUN5_LINAN</name>
<dbReference type="Pfam" id="PF01363">
    <property type="entry name" value="FYVE"/>
    <property type="match status" value="1"/>
</dbReference>
<dbReference type="PANTHER" id="PTHR24198">
    <property type="entry name" value="ANKYRIN REPEAT AND PROTEIN KINASE DOMAIN-CONTAINING PROTEIN"/>
    <property type="match status" value="1"/>
</dbReference>
<feature type="repeat" description="ANK" evidence="6">
    <location>
        <begin position="287"/>
        <end position="319"/>
    </location>
</feature>
<dbReference type="SUPFAM" id="SSF57903">
    <property type="entry name" value="FYVE/PHD zinc finger"/>
    <property type="match status" value="1"/>
</dbReference>
<dbReference type="InterPro" id="IPR011011">
    <property type="entry name" value="Znf_FYVE_PHD"/>
</dbReference>
<keyword evidence="3 7" id="KW-0863">Zinc-finger</keyword>
<reference evidence="12" key="1">
    <citation type="submission" date="2025-08" db="UniProtKB">
        <authorList>
            <consortium name="RefSeq"/>
        </authorList>
    </citation>
    <scope>IDENTIFICATION</scope>
    <source>
        <tissue evidence="12">Gonads</tissue>
    </source>
</reference>
<feature type="repeat" description="ANK" evidence="6">
    <location>
        <begin position="636"/>
        <end position="668"/>
    </location>
</feature>
<dbReference type="CDD" id="cd15728">
    <property type="entry name" value="FYVE_ANFY1"/>
    <property type="match status" value="1"/>
</dbReference>